<dbReference type="Gene3D" id="3.10.290.30">
    <property type="entry name" value="MM3350-like"/>
    <property type="match status" value="1"/>
</dbReference>
<dbReference type="PANTHER" id="PTHR41878:SF1">
    <property type="entry name" value="TNPR PROTEIN"/>
    <property type="match status" value="1"/>
</dbReference>
<evidence type="ECO:0000259" key="1">
    <source>
        <dbReference type="Pfam" id="PF07929"/>
    </source>
</evidence>
<evidence type="ECO:0000313" key="2">
    <source>
        <dbReference type="EMBL" id="MBO1321371.1"/>
    </source>
</evidence>
<dbReference type="InterPro" id="IPR024047">
    <property type="entry name" value="MM3350-like_sf"/>
</dbReference>
<dbReference type="EMBL" id="JAFREP010000024">
    <property type="protein sequence ID" value="MBO1321371.1"/>
    <property type="molecule type" value="Genomic_DNA"/>
</dbReference>
<organism evidence="2 3">
    <name type="scientific">Acanthopleuribacter pedis</name>
    <dbReference type="NCBI Taxonomy" id="442870"/>
    <lineage>
        <taxon>Bacteria</taxon>
        <taxon>Pseudomonadati</taxon>
        <taxon>Acidobacteriota</taxon>
        <taxon>Holophagae</taxon>
        <taxon>Acanthopleuribacterales</taxon>
        <taxon>Acanthopleuribacteraceae</taxon>
        <taxon>Acanthopleuribacter</taxon>
    </lineage>
</organism>
<name>A0A8J7QII7_9BACT</name>
<keyword evidence="3" id="KW-1185">Reference proteome</keyword>
<reference evidence="2" key="1">
    <citation type="submission" date="2021-03" db="EMBL/GenBank/DDBJ databases">
        <authorList>
            <person name="Wang G."/>
        </authorList>
    </citation>
    <scope>NUCLEOTIDE SEQUENCE</scope>
    <source>
        <strain evidence="2">KCTC 12899</strain>
    </source>
</reference>
<dbReference type="SUPFAM" id="SSF159941">
    <property type="entry name" value="MM3350-like"/>
    <property type="match status" value="1"/>
</dbReference>
<dbReference type="Pfam" id="PF07929">
    <property type="entry name" value="PRiA4_ORF3"/>
    <property type="match status" value="1"/>
</dbReference>
<proteinExistence type="predicted"/>
<gene>
    <name evidence="2" type="ORF">J3U88_23015</name>
</gene>
<feature type="domain" description="Plasmid pRiA4b Orf3-like" evidence="1">
    <location>
        <begin position="5"/>
        <end position="172"/>
    </location>
</feature>
<sequence length="196" mass="22723">MSRLLTLKITLEHSYPEIWRELEVDGRIRLSCFHELIQIAMGWENCHLHLFKKNKDLYMPYGDLLIELNAIDEDYFSIFDLLPRKGCKAVYEYDFGDSWIHLIEVTASRKITGALQAPKLLAGKGACPPEDSGGIYRYCDLLPLLDQPDHEDYEQVEWCLGEDFDPTAFDRKAVRGFLSKYAKEQKLPERDEDEGS</sequence>
<dbReference type="RefSeq" id="WP_207861346.1">
    <property type="nucleotide sequence ID" value="NZ_JAFREP010000024.1"/>
</dbReference>
<dbReference type="InterPro" id="IPR012912">
    <property type="entry name" value="Plasmid_pRiA4b_Orf3-like"/>
</dbReference>
<dbReference type="AlphaFoldDB" id="A0A8J7QII7"/>
<accession>A0A8J7QII7</accession>
<comment type="caution">
    <text evidence="2">The sequence shown here is derived from an EMBL/GenBank/DDBJ whole genome shotgun (WGS) entry which is preliminary data.</text>
</comment>
<evidence type="ECO:0000313" key="3">
    <source>
        <dbReference type="Proteomes" id="UP000664417"/>
    </source>
</evidence>
<protein>
    <submittedName>
        <fullName evidence="2">Plasmid pRiA4b ORF-3 family protein</fullName>
    </submittedName>
</protein>
<dbReference type="Proteomes" id="UP000664417">
    <property type="component" value="Unassembled WGS sequence"/>
</dbReference>
<dbReference type="PANTHER" id="PTHR41878">
    <property type="entry name" value="LEXA REPRESSOR-RELATED"/>
    <property type="match status" value="1"/>
</dbReference>